<proteinExistence type="predicted"/>
<accession>B6ASC1</accession>
<name>B6ASC1_9BACT</name>
<reference evidence="1" key="2">
    <citation type="journal article" date="2008" name="PLoS Biol.">
        <title>Population genomic analysis of strain variation in Leptospirillum group II bacteria involved in acid mine drainage formation.</title>
        <authorList>
            <person name="Simmons S.L."/>
            <person name="Dibartolo G."/>
            <person name="Denef V.J."/>
            <person name="Goltsman D.S."/>
            <person name="Thelen M.P."/>
            <person name="Banfield J.F."/>
        </authorList>
    </citation>
    <scope>NUCLEOTIDE SEQUENCE [LARGE SCALE GENOMIC DNA]</scope>
</reference>
<evidence type="ECO:0000313" key="1">
    <source>
        <dbReference type="EMBL" id="EDZ37995.1"/>
    </source>
</evidence>
<dbReference type="EMBL" id="DS995263">
    <property type="protein sequence ID" value="EDZ37995.1"/>
    <property type="molecule type" value="Genomic_DNA"/>
</dbReference>
<dbReference type="InterPro" id="IPR013324">
    <property type="entry name" value="RNA_pol_sigma_r3/r4-like"/>
</dbReference>
<protein>
    <recommendedName>
        <fullName evidence="2">Resolvase HTH domain-containing protein</fullName>
    </recommendedName>
</protein>
<gene>
    <name evidence="1" type="ORF">CGL2_11216021</name>
</gene>
<sequence>MSEDIQKFFQHKGYPDVNFLFDPPVAQACQNLVCDLFLDKKPIRKFQKTHDLLLQAVEKHLDPLLPVQEAVKIWLATPYDLQKPEYLLSKELSVYGGSPRSMSQWLLQDPPPLLFNLLDFLIYVEDDLDSAINEKKTKHTWKKNPGPLPGSCYFCWRGIDPPLQYCSNHSPFEHPTVYTRFQTHLKRLGLWVKKSDRPNSASIVPYYCRTGPGLSGGVILILRPEEFRWTDPSAPSIIREEMPKAAILMEEAQCWEALREGWTNFVERTLSVFESESQKERDLLIEYPKPTNHVLWNILGRYELFSRWWSEHPFPGRGKERSRHAKAREYQIQKYLSEELSKTEIAKITGLSRQAVYKIIDRIEKNKKFKKTDDGMKRNETKGDD</sequence>
<organism evidence="1">
    <name type="scientific">Leptospirillum sp. Group II '5-way CG'</name>
    <dbReference type="NCBI Taxonomy" id="419541"/>
    <lineage>
        <taxon>Bacteria</taxon>
        <taxon>Pseudomonadati</taxon>
        <taxon>Nitrospirota</taxon>
        <taxon>Nitrospiria</taxon>
        <taxon>Nitrospirales</taxon>
        <taxon>Nitrospiraceae</taxon>
        <taxon>Leptospirillum</taxon>
    </lineage>
</organism>
<dbReference type="Gene3D" id="1.10.10.60">
    <property type="entry name" value="Homeodomain-like"/>
    <property type="match status" value="1"/>
</dbReference>
<reference evidence="1" key="1">
    <citation type="journal article" date="2004" name="Nature">
        <title>Community structure and metabolism through reconstruction of microbial genomes from the environment.</title>
        <authorList>
            <person name="Tyson G.W."/>
            <person name="Chapman J."/>
            <person name="Hugenholtz P."/>
            <person name="Allen E.E."/>
            <person name="Ram R.J."/>
            <person name="Richardson P.M."/>
            <person name="Solovyev V.V."/>
            <person name="Rubin E.M."/>
            <person name="Rokhsar D.S."/>
            <person name="Banfield J.F."/>
        </authorList>
    </citation>
    <scope>NUCLEOTIDE SEQUENCE [LARGE SCALE GENOMIC DNA]</scope>
</reference>
<dbReference type="SUPFAM" id="SSF88659">
    <property type="entry name" value="Sigma3 and sigma4 domains of RNA polymerase sigma factors"/>
    <property type="match status" value="1"/>
</dbReference>
<evidence type="ECO:0008006" key="2">
    <source>
        <dbReference type="Google" id="ProtNLM"/>
    </source>
</evidence>
<dbReference type="AlphaFoldDB" id="B6ASC1"/>